<dbReference type="PANTHER" id="PTHR38781:SF1">
    <property type="entry name" value="ANTITOXIN DINJ-RELATED"/>
    <property type="match status" value="1"/>
</dbReference>
<reference evidence="3 4" key="1">
    <citation type="submission" date="2023-04" db="EMBL/GenBank/DDBJ databases">
        <title>Genome Sequence of Selenomonas sputigena ATCC 33150.</title>
        <authorList>
            <person name="Miller D.P."/>
            <person name="Anvari S."/>
            <person name="Polson S.W."/>
            <person name="Macdonald M."/>
            <person name="Mcdowell J.V."/>
        </authorList>
    </citation>
    <scope>NUCLEOTIDE SEQUENCE [LARGE SCALE GENOMIC DNA]</scope>
    <source>
        <strain evidence="3 4">ATCC 33150</strain>
    </source>
</reference>
<dbReference type="Gene3D" id="1.10.1220.10">
    <property type="entry name" value="Met repressor-like"/>
    <property type="match status" value="1"/>
</dbReference>
<keyword evidence="4" id="KW-1185">Reference proteome</keyword>
<name>A0ABV3X487_9FIRM</name>
<dbReference type="EMBL" id="JARVLH010000003">
    <property type="protein sequence ID" value="MEX5285009.1"/>
    <property type="molecule type" value="Genomic_DNA"/>
</dbReference>
<gene>
    <name evidence="3" type="ORF">QCO44_05040</name>
</gene>
<proteinExistence type="inferred from homology"/>
<comment type="similarity">
    <text evidence="1">Belongs to the RelB/DinJ antitoxin family.</text>
</comment>
<dbReference type="InterPro" id="IPR013321">
    <property type="entry name" value="Arc_rbn_hlx_hlx"/>
</dbReference>
<evidence type="ECO:0000313" key="3">
    <source>
        <dbReference type="EMBL" id="MEX5285009.1"/>
    </source>
</evidence>
<dbReference type="RefSeq" id="WP_368846741.1">
    <property type="nucleotide sequence ID" value="NZ_CP194411.1"/>
</dbReference>
<dbReference type="PANTHER" id="PTHR38781">
    <property type="entry name" value="ANTITOXIN DINJ-RELATED"/>
    <property type="match status" value="1"/>
</dbReference>
<protein>
    <submittedName>
        <fullName evidence="3">Type II toxin-antitoxin system RelB/DinJ family antitoxin</fullName>
    </submittedName>
</protein>
<dbReference type="NCBIfam" id="TIGR02384">
    <property type="entry name" value="RelB_DinJ"/>
    <property type="match status" value="1"/>
</dbReference>
<evidence type="ECO:0000313" key="4">
    <source>
        <dbReference type="Proteomes" id="UP001559623"/>
    </source>
</evidence>
<comment type="caution">
    <text evidence="3">The sequence shown here is derived from an EMBL/GenBank/DDBJ whole genome shotgun (WGS) entry which is preliminary data.</text>
</comment>
<sequence>MATVSAQIRLDPEVKAQSMALFQNLGLDLSTAVNVFLRQCLIHRGLPFSVKEQKYSAELLEAIKEAEQTAHDPTVPSYKDWQELKQALENDHAV</sequence>
<evidence type="ECO:0000256" key="1">
    <source>
        <dbReference type="ARBA" id="ARBA00010562"/>
    </source>
</evidence>
<accession>A0ABV3X487</accession>
<organism evidence="3 4">
    <name type="scientific">Selenomonas sputigena</name>
    <dbReference type="NCBI Taxonomy" id="69823"/>
    <lineage>
        <taxon>Bacteria</taxon>
        <taxon>Bacillati</taxon>
        <taxon>Bacillota</taxon>
        <taxon>Negativicutes</taxon>
        <taxon>Selenomonadales</taxon>
        <taxon>Selenomonadaceae</taxon>
        <taxon>Selenomonas</taxon>
    </lineage>
</organism>
<evidence type="ECO:0000256" key="2">
    <source>
        <dbReference type="ARBA" id="ARBA00022649"/>
    </source>
</evidence>
<dbReference type="InterPro" id="IPR007337">
    <property type="entry name" value="RelB/DinJ"/>
</dbReference>
<keyword evidence="2" id="KW-1277">Toxin-antitoxin system</keyword>
<dbReference type="Pfam" id="PF04221">
    <property type="entry name" value="RelB"/>
    <property type="match status" value="1"/>
</dbReference>
<dbReference type="Proteomes" id="UP001559623">
    <property type="component" value="Unassembled WGS sequence"/>
</dbReference>